<dbReference type="VEuPathDB" id="TrichDB:TRFO_22661"/>
<reference evidence="2" key="1">
    <citation type="submission" date="2016-10" db="EMBL/GenBank/DDBJ databases">
        <authorList>
            <person name="Benchimol M."/>
            <person name="Almeida L.G."/>
            <person name="Vasconcelos A.T."/>
            <person name="Perreira-Neves A."/>
            <person name="Rosa I.A."/>
            <person name="Tasca T."/>
            <person name="Bogo M.R."/>
            <person name="de Souza W."/>
        </authorList>
    </citation>
    <scope>NUCLEOTIDE SEQUENCE [LARGE SCALE GENOMIC DNA]</scope>
    <source>
        <strain evidence="2">K</strain>
    </source>
</reference>
<evidence type="ECO:0000313" key="2">
    <source>
        <dbReference type="EMBL" id="OHT08748.1"/>
    </source>
</evidence>
<sequence length="250" mass="26908">MNSSFSIHFLCCATPKPCSTTDTQSLIEEIKTLTSSSPTTITVPESLEISEDISGKFVMIDGTKNDLNVRLTADRLSSAGIGVKSGSISLKGPILADIFISGDTTITIELDGERKQAPYVQIKGTGKPTFKLVTSPKPNSNYYVCVGTVLTPSSNINFDSEYHYANTNDVGYMLGYDGINFELWDDLLSDTGTSNNKLIVVDAKSSDSKKNMMPIIIGVVVAVVVVIIIVVVVVVVVMKKKKKDTSSGQH</sequence>
<feature type="transmembrane region" description="Helical" evidence="1">
    <location>
        <begin position="212"/>
        <end position="237"/>
    </location>
</feature>
<keyword evidence="1" id="KW-0812">Transmembrane</keyword>
<proteinExistence type="predicted"/>
<dbReference type="AlphaFoldDB" id="A0A1J4KG49"/>
<comment type="caution">
    <text evidence="2">The sequence shown here is derived from an EMBL/GenBank/DDBJ whole genome shotgun (WGS) entry which is preliminary data.</text>
</comment>
<keyword evidence="1" id="KW-1133">Transmembrane helix</keyword>
<gene>
    <name evidence="2" type="ORF">TRFO_22661</name>
</gene>
<dbReference type="EMBL" id="MLAK01000659">
    <property type="protein sequence ID" value="OHT08748.1"/>
    <property type="molecule type" value="Genomic_DNA"/>
</dbReference>
<evidence type="ECO:0000313" key="3">
    <source>
        <dbReference type="Proteomes" id="UP000179807"/>
    </source>
</evidence>
<protein>
    <submittedName>
        <fullName evidence="2">Uncharacterized protein</fullName>
    </submittedName>
</protein>
<organism evidence="2 3">
    <name type="scientific">Tritrichomonas foetus</name>
    <dbReference type="NCBI Taxonomy" id="1144522"/>
    <lineage>
        <taxon>Eukaryota</taxon>
        <taxon>Metamonada</taxon>
        <taxon>Parabasalia</taxon>
        <taxon>Tritrichomonadida</taxon>
        <taxon>Tritrichomonadidae</taxon>
        <taxon>Tritrichomonas</taxon>
    </lineage>
</organism>
<dbReference type="Proteomes" id="UP000179807">
    <property type="component" value="Unassembled WGS sequence"/>
</dbReference>
<evidence type="ECO:0000256" key="1">
    <source>
        <dbReference type="SAM" id="Phobius"/>
    </source>
</evidence>
<keyword evidence="1" id="KW-0472">Membrane</keyword>
<dbReference type="GeneID" id="94837383"/>
<accession>A0A1J4KG49</accession>
<keyword evidence="3" id="KW-1185">Reference proteome</keyword>
<dbReference type="RefSeq" id="XP_068361884.1">
    <property type="nucleotide sequence ID" value="XM_068502679.1"/>
</dbReference>
<name>A0A1J4KG49_9EUKA</name>